<dbReference type="Proteomes" id="UP000028863">
    <property type="component" value="Unassembled WGS sequence"/>
</dbReference>
<dbReference type="InterPro" id="IPR004360">
    <property type="entry name" value="Glyas_Fos-R_dOase_dom"/>
</dbReference>
<name>W9ADT8_9BACI</name>
<dbReference type="CDD" id="cd06587">
    <property type="entry name" value="VOC"/>
    <property type="match status" value="1"/>
</dbReference>
<comment type="caution">
    <text evidence="2">The sequence shown here is derived from an EMBL/GenBank/DDBJ whole genome shotgun (WGS) entry which is preliminary data.</text>
</comment>
<reference evidence="2" key="1">
    <citation type="submission" date="2014-03" db="EMBL/GenBank/DDBJ databases">
        <title>Draft genome sequencing of Oceanobacillus picturae strain S1 isolated from human gut.</title>
        <authorList>
            <person name="Croce O."/>
            <person name="Lagier J.C."/>
            <person name="Raoult D."/>
        </authorList>
    </citation>
    <scope>NUCLEOTIDE SEQUENCE [LARGE SCALE GENOMIC DNA]</scope>
    <source>
        <strain evidence="2">S1</strain>
    </source>
</reference>
<dbReference type="eggNOG" id="COG0346">
    <property type="taxonomic scope" value="Bacteria"/>
</dbReference>
<dbReference type="InterPro" id="IPR029068">
    <property type="entry name" value="Glyas_Bleomycin-R_OHBP_Dase"/>
</dbReference>
<dbReference type="AlphaFoldDB" id="W9ADT8"/>
<evidence type="ECO:0000313" key="3">
    <source>
        <dbReference type="Proteomes" id="UP000028863"/>
    </source>
</evidence>
<dbReference type="Pfam" id="PF00903">
    <property type="entry name" value="Glyoxalase"/>
    <property type="match status" value="1"/>
</dbReference>
<feature type="domain" description="VOC" evidence="1">
    <location>
        <begin position="9"/>
        <end position="125"/>
    </location>
</feature>
<organism evidence="2 3">
    <name type="scientific">Oceanobacillus picturae</name>
    <dbReference type="NCBI Taxonomy" id="171693"/>
    <lineage>
        <taxon>Bacteria</taxon>
        <taxon>Bacillati</taxon>
        <taxon>Bacillota</taxon>
        <taxon>Bacilli</taxon>
        <taxon>Bacillales</taxon>
        <taxon>Bacillaceae</taxon>
        <taxon>Oceanobacillus</taxon>
    </lineage>
</organism>
<reference evidence="2" key="2">
    <citation type="submission" date="2014-03" db="EMBL/GenBank/DDBJ databases">
        <authorList>
            <person name="Urmite Genomes"/>
        </authorList>
    </citation>
    <scope>NUCLEOTIDE SEQUENCE</scope>
    <source>
        <strain evidence="2">S1</strain>
    </source>
</reference>
<proteinExistence type="predicted"/>
<protein>
    <submittedName>
        <fullName evidence="2">Glyoxalase-like domain protein</fullName>
    </submittedName>
</protein>
<dbReference type="STRING" id="171693.BN988_02151"/>
<sequence length="125" mass="14535">MMSKSFIEQVHYIRIPVRDLNQSSHWYRDVLGLQLLSITEDPYAIIKVNEGPFLLILVPSEDETFAHFTIENEPVFSIGFTSPDLSGFHQHLIDHGVKVEDIVEDNGHAYFHFFDPNDNKLQVHW</sequence>
<keyword evidence="3" id="KW-1185">Reference proteome</keyword>
<evidence type="ECO:0000313" key="2">
    <source>
        <dbReference type="EMBL" id="CDO03633.1"/>
    </source>
</evidence>
<dbReference type="EMBL" id="CCAX010000001">
    <property type="protein sequence ID" value="CDO03633.1"/>
    <property type="molecule type" value="Genomic_DNA"/>
</dbReference>
<accession>W9ADT8</accession>
<dbReference type="SUPFAM" id="SSF54593">
    <property type="entry name" value="Glyoxalase/Bleomycin resistance protein/Dihydroxybiphenyl dioxygenase"/>
    <property type="match status" value="1"/>
</dbReference>
<evidence type="ECO:0000259" key="1">
    <source>
        <dbReference type="PROSITE" id="PS51819"/>
    </source>
</evidence>
<dbReference type="InterPro" id="IPR037523">
    <property type="entry name" value="VOC_core"/>
</dbReference>
<dbReference type="PROSITE" id="PS51819">
    <property type="entry name" value="VOC"/>
    <property type="match status" value="1"/>
</dbReference>
<gene>
    <name evidence="2" type="ORF">BN988_02151</name>
</gene>
<dbReference type="Gene3D" id="3.10.180.10">
    <property type="entry name" value="2,3-Dihydroxybiphenyl 1,2-Dioxygenase, domain 1"/>
    <property type="match status" value="1"/>
</dbReference>